<dbReference type="Proteomes" id="UP000809081">
    <property type="component" value="Unassembled WGS sequence"/>
</dbReference>
<dbReference type="EMBL" id="JAFBEI010000006">
    <property type="protein sequence ID" value="MBM7635600.1"/>
    <property type="molecule type" value="Genomic_DNA"/>
</dbReference>
<sequence>MWEDLKSSDKKRYQTLITNFASLSQAFSQKADTDDGDLEQVAPIVNSKFQETVFQRAFNAVAEDIANTSYDASLVLDDKHKYLVGIKSFGLSSGDQKVAQFKKDSQKWTEILQKIQFHASISNSKEEADEKNKASYETLARYISHLRNQRIASSKAQIKGFQSEDVSVESVYHVLMPTRKGQDPKIHVGETSYLPIDIEQLQILGATNLNNPTNFRFTDGNHVYKYTAADSQLHMTFNNQDIIVETWDVSYVEDPFYLFEHLHELSGGKEEQIVEQTVSWMIPNAKHEVEESSGYNAFDGGSKLAKADREKRIASIETKYTSLLAEDELKKVSDYLKEILLISWKKTEDMKSLRSELMTYLMDTVQNIELINDIEHMIYRPISELYIPIPDAKHFHQTYPNFFGEAIGTFKENSNKLALPKEERIFTLRFLPSGDEIEAYINQDNGKAIQSTQKQGILGEWILRGVFQLKERERLTYERLVQLEINGVRLTKHKDSTVIGIEFIWIDEENPPADAIGWIAKQRESD</sequence>
<evidence type="ECO:0000313" key="2">
    <source>
        <dbReference type="Proteomes" id="UP000809081"/>
    </source>
</evidence>
<comment type="caution">
    <text evidence="1">The sequence shown here is derived from an EMBL/GenBank/DDBJ whole genome shotgun (WGS) entry which is preliminary data.</text>
</comment>
<evidence type="ECO:0008006" key="3">
    <source>
        <dbReference type="Google" id="ProtNLM"/>
    </source>
</evidence>
<name>A0ABS2PJK1_9STRE</name>
<reference evidence="1 2" key="1">
    <citation type="submission" date="2021-01" db="EMBL/GenBank/DDBJ databases">
        <title>Genomic Encyclopedia of Type Strains, Phase IV (KMG-IV): sequencing the most valuable type-strain genomes for metagenomic binning, comparative biology and taxonomic classification.</title>
        <authorList>
            <person name="Goeker M."/>
        </authorList>
    </citation>
    <scope>NUCLEOTIDE SEQUENCE [LARGE SCALE GENOMIC DNA]</scope>
    <source>
        <strain evidence="1 2">DSM 27513</strain>
    </source>
</reference>
<organism evidence="1 2">
    <name type="scientific">Streptococcus saliviloxodontae</name>
    <dbReference type="NCBI Taxonomy" id="1349416"/>
    <lineage>
        <taxon>Bacteria</taxon>
        <taxon>Bacillati</taxon>
        <taxon>Bacillota</taxon>
        <taxon>Bacilli</taxon>
        <taxon>Lactobacillales</taxon>
        <taxon>Streptococcaceae</taxon>
        <taxon>Streptococcus</taxon>
    </lineage>
</organism>
<dbReference type="RefSeq" id="WP_205016536.1">
    <property type="nucleotide sequence ID" value="NZ_JAFBEI010000006.1"/>
</dbReference>
<evidence type="ECO:0000313" key="1">
    <source>
        <dbReference type="EMBL" id="MBM7635600.1"/>
    </source>
</evidence>
<gene>
    <name evidence="1" type="ORF">JOC31_000401</name>
</gene>
<keyword evidence="2" id="KW-1185">Reference proteome</keyword>
<proteinExistence type="predicted"/>
<protein>
    <recommendedName>
        <fullName evidence="3">Restriction endonuclease</fullName>
    </recommendedName>
</protein>
<accession>A0ABS2PJK1</accession>